<evidence type="ECO:0000256" key="3">
    <source>
        <dbReference type="ARBA" id="ARBA00022553"/>
    </source>
</evidence>
<keyword evidence="3" id="KW-0597">Phosphoprotein</keyword>
<comment type="similarity">
    <text evidence="2">Belongs to the UTP14 family.</text>
</comment>
<dbReference type="GO" id="GO:0032040">
    <property type="term" value="C:small-subunit processome"/>
    <property type="evidence" value="ECO:0007669"/>
    <property type="project" value="InterPro"/>
</dbReference>
<keyword evidence="4" id="KW-0539">Nucleus</keyword>
<organism evidence="6 7">
    <name type="scientific">Coregonus suidteri</name>
    <dbReference type="NCBI Taxonomy" id="861788"/>
    <lineage>
        <taxon>Eukaryota</taxon>
        <taxon>Metazoa</taxon>
        <taxon>Chordata</taxon>
        <taxon>Craniata</taxon>
        <taxon>Vertebrata</taxon>
        <taxon>Euteleostomi</taxon>
        <taxon>Actinopterygii</taxon>
        <taxon>Neopterygii</taxon>
        <taxon>Teleostei</taxon>
        <taxon>Protacanthopterygii</taxon>
        <taxon>Salmoniformes</taxon>
        <taxon>Salmonidae</taxon>
        <taxon>Coregoninae</taxon>
        <taxon>Coregonus</taxon>
    </lineage>
</organism>
<evidence type="ECO:0000313" key="6">
    <source>
        <dbReference type="EMBL" id="KAK6316751.1"/>
    </source>
</evidence>
<gene>
    <name evidence="6" type="ORF">J4Q44_G00121510</name>
</gene>
<dbReference type="GO" id="GO:0006364">
    <property type="term" value="P:rRNA processing"/>
    <property type="evidence" value="ECO:0007669"/>
    <property type="project" value="InterPro"/>
</dbReference>
<comment type="subcellular location">
    <subcellularLocation>
        <location evidence="1">Nucleus</location>
        <location evidence="1">Nucleolus</location>
    </subcellularLocation>
</comment>
<keyword evidence="7" id="KW-1185">Reference proteome</keyword>
<comment type="caution">
    <text evidence="6">The sequence shown here is derived from an EMBL/GenBank/DDBJ whole genome shotgun (WGS) entry which is preliminary data.</text>
</comment>
<dbReference type="PANTHER" id="PTHR14150:SF12">
    <property type="entry name" value="U3 SMALL NUCLEOLAR RNA-ASSOCIATED PROTEIN 14 HOMOLOG A"/>
    <property type="match status" value="1"/>
</dbReference>
<dbReference type="Proteomes" id="UP001356427">
    <property type="component" value="Unassembled WGS sequence"/>
</dbReference>
<proteinExistence type="inferred from homology"/>
<evidence type="ECO:0000256" key="4">
    <source>
        <dbReference type="ARBA" id="ARBA00023242"/>
    </source>
</evidence>
<name>A0AAN8M3Z7_9TELE</name>
<dbReference type="PANTHER" id="PTHR14150">
    <property type="entry name" value="U3 SMALL NUCLEOLAR RNA-ASSOCIATED PROTEIN 14"/>
    <property type="match status" value="1"/>
</dbReference>
<dbReference type="Pfam" id="PF04615">
    <property type="entry name" value="Utp14"/>
    <property type="match status" value="1"/>
</dbReference>
<evidence type="ECO:0000256" key="1">
    <source>
        <dbReference type="ARBA" id="ARBA00004604"/>
    </source>
</evidence>
<sequence length="204" mass="23181">MKMTSATMVDDEEELHQALADDIISANGKEVLDNIYQKVLRKKLTERSEASIQVSEFTVNAEDPQCINEDEEAAEEPSTQPEHPGDTLTKEETERIQREVAFEKTSKEVSRWQSVVLQNQKAEQLVFPLNQEPSGPKRMEKVVAGWKAQTPLEQELFSLLHMNKQPLHDPVLTPTEEACLRAMSLEEAKIRRRTPKSQSSTVLL</sequence>
<dbReference type="InterPro" id="IPR006709">
    <property type="entry name" value="SSU_processome_Utp14"/>
</dbReference>
<protein>
    <submittedName>
        <fullName evidence="6">Uncharacterized protein</fullName>
    </submittedName>
</protein>
<feature type="region of interest" description="Disordered" evidence="5">
    <location>
        <begin position="61"/>
        <end position="91"/>
    </location>
</feature>
<evidence type="ECO:0000313" key="7">
    <source>
        <dbReference type="Proteomes" id="UP001356427"/>
    </source>
</evidence>
<accession>A0AAN8M3Z7</accession>
<reference evidence="6 7" key="1">
    <citation type="submission" date="2021-04" db="EMBL/GenBank/DDBJ databases">
        <authorList>
            <person name="De Guttry C."/>
            <person name="Zahm M."/>
            <person name="Klopp C."/>
            <person name="Cabau C."/>
            <person name="Louis A."/>
            <person name="Berthelot C."/>
            <person name="Parey E."/>
            <person name="Roest Crollius H."/>
            <person name="Montfort J."/>
            <person name="Robinson-Rechavi M."/>
            <person name="Bucao C."/>
            <person name="Bouchez O."/>
            <person name="Gislard M."/>
            <person name="Lluch J."/>
            <person name="Milhes M."/>
            <person name="Lampietro C."/>
            <person name="Lopez Roques C."/>
            <person name="Donnadieu C."/>
            <person name="Braasch I."/>
            <person name="Desvignes T."/>
            <person name="Postlethwait J."/>
            <person name="Bobe J."/>
            <person name="Wedekind C."/>
            <person name="Guiguen Y."/>
        </authorList>
    </citation>
    <scope>NUCLEOTIDE SEQUENCE [LARGE SCALE GENOMIC DNA]</scope>
    <source>
        <strain evidence="6">Cs_M1</strain>
        <tissue evidence="6">Blood</tissue>
    </source>
</reference>
<evidence type="ECO:0000256" key="2">
    <source>
        <dbReference type="ARBA" id="ARBA00007774"/>
    </source>
</evidence>
<dbReference type="EMBL" id="JAGTTL010000010">
    <property type="protein sequence ID" value="KAK6316751.1"/>
    <property type="molecule type" value="Genomic_DNA"/>
</dbReference>
<evidence type="ECO:0000256" key="5">
    <source>
        <dbReference type="SAM" id="MobiDB-lite"/>
    </source>
</evidence>
<dbReference type="AlphaFoldDB" id="A0AAN8M3Z7"/>